<evidence type="ECO:0000313" key="1">
    <source>
        <dbReference type="EMBL" id="CAH2247817.1"/>
    </source>
</evidence>
<dbReference type="AlphaFoldDB" id="A0AAD1VSP4"/>
<dbReference type="Proteomes" id="UP001295444">
    <property type="component" value="Chromosome 02"/>
</dbReference>
<proteinExistence type="predicted"/>
<reference evidence="1" key="1">
    <citation type="submission" date="2022-03" db="EMBL/GenBank/DDBJ databases">
        <authorList>
            <person name="Alioto T."/>
            <person name="Alioto T."/>
            <person name="Gomez Garrido J."/>
        </authorList>
    </citation>
    <scope>NUCLEOTIDE SEQUENCE</scope>
</reference>
<keyword evidence="2" id="KW-1185">Reference proteome</keyword>
<accession>A0AAD1VSP4</accession>
<gene>
    <name evidence="1" type="ORF">PECUL_23A047884</name>
</gene>
<evidence type="ECO:0000313" key="2">
    <source>
        <dbReference type="Proteomes" id="UP001295444"/>
    </source>
</evidence>
<name>A0AAD1VSP4_PELCU</name>
<sequence>MPGIHVFQQPARIHLVFLLNQDFHPEWTGITQPPPSVQDRGCVHSIPGLGEQPPLPSGAHQAACSQVSPGRMLSGITRPHALRYHQAACSQVSPGCMLSGM</sequence>
<dbReference type="EMBL" id="OW240913">
    <property type="protein sequence ID" value="CAH2247817.1"/>
    <property type="molecule type" value="Genomic_DNA"/>
</dbReference>
<organism evidence="1 2">
    <name type="scientific">Pelobates cultripes</name>
    <name type="common">Western spadefoot toad</name>
    <dbReference type="NCBI Taxonomy" id="61616"/>
    <lineage>
        <taxon>Eukaryota</taxon>
        <taxon>Metazoa</taxon>
        <taxon>Chordata</taxon>
        <taxon>Craniata</taxon>
        <taxon>Vertebrata</taxon>
        <taxon>Euteleostomi</taxon>
        <taxon>Amphibia</taxon>
        <taxon>Batrachia</taxon>
        <taxon>Anura</taxon>
        <taxon>Pelobatoidea</taxon>
        <taxon>Pelobatidae</taxon>
        <taxon>Pelobates</taxon>
    </lineage>
</organism>
<protein>
    <submittedName>
        <fullName evidence="1">Uncharacterized protein</fullName>
    </submittedName>
</protein>